<evidence type="ECO:0000259" key="10">
    <source>
        <dbReference type="Pfam" id="PF11635"/>
    </source>
</evidence>
<proteinExistence type="inferred from homology"/>
<feature type="domain" description="Mediator complex subunit Med16 N-terminal" evidence="10">
    <location>
        <begin position="164"/>
        <end position="428"/>
    </location>
</feature>
<evidence type="ECO:0000313" key="13">
    <source>
        <dbReference type="Proteomes" id="UP000009038"/>
    </source>
</evidence>
<dbReference type="STRING" id="380704.G3YGA5"/>
<evidence type="ECO:0000256" key="3">
    <source>
        <dbReference type="ARBA" id="ARBA00019614"/>
    </source>
</evidence>
<evidence type="ECO:0000256" key="1">
    <source>
        <dbReference type="ARBA" id="ARBA00004123"/>
    </source>
</evidence>
<dbReference type="InterPro" id="IPR021665">
    <property type="entry name" value="Mediator_Med16_N"/>
</dbReference>
<keyword evidence="7 9" id="KW-0539">Nucleus</keyword>
<dbReference type="InterPro" id="IPR048339">
    <property type="entry name" value="Mediator_Med16_C"/>
</dbReference>
<dbReference type="GO" id="GO:0045893">
    <property type="term" value="P:positive regulation of DNA-templated transcription"/>
    <property type="evidence" value="ECO:0007669"/>
    <property type="project" value="TreeGrafter"/>
</dbReference>
<evidence type="ECO:0000256" key="5">
    <source>
        <dbReference type="ARBA" id="ARBA00023159"/>
    </source>
</evidence>
<evidence type="ECO:0000259" key="11">
    <source>
        <dbReference type="Pfam" id="PF20719"/>
    </source>
</evidence>
<dbReference type="Pfam" id="PF20719">
    <property type="entry name" value="Med16_C"/>
    <property type="match status" value="1"/>
</dbReference>
<dbReference type="HOGENOM" id="CLU_007624_0_0_1"/>
<dbReference type="Pfam" id="PF11635">
    <property type="entry name" value="Med16_N"/>
    <property type="match status" value="1"/>
</dbReference>
<evidence type="ECO:0000256" key="6">
    <source>
        <dbReference type="ARBA" id="ARBA00023163"/>
    </source>
</evidence>
<gene>
    <name evidence="9" type="primary">MED16</name>
    <name evidence="12" type="ORF">ASPNIDRAFT_198787</name>
</gene>
<evidence type="ECO:0000256" key="4">
    <source>
        <dbReference type="ARBA" id="ARBA00023015"/>
    </source>
</evidence>
<evidence type="ECO:0000256" key="7">
    <source>
        <dbReference type="ARBA" id="ARBA00023242"/>
    </source>
</evidence>
<dbReference type="SUPFAM" id="SSF69322">
    <property type="entry name" value="Tricorn protease domain 2"/>
    <property type="match status" value="1"/>
</dbReference>
<comment type="function">
    <text evidence="9">Component of the Mediator complex, a coactivator involved in the regulated transcription of nearly all RNA polymerase II-dependent genes. Mediator functions as a bridge to convey information from gene-specific regulatory proteins to the basal RNA polymerase II transcription machinery. Mediator is recruited to promoters by direct interactions with regulatory proteins and serves as a scaffold for the assembly of a functional preinitiation complex with RNA polymerase II and the general transcription factors.</text>
</comment>
<organism evidence="12 13">
    <name type="scientific">Aspergillus niger (strain ATCC 1015 / CBS 113.46 / FGSC A1144 / LSHB Ac4 / NCTC 3858a / NRRL 328 / USDA 3528.7)</name>
    <dbReference type="NCBI Taxonomy" id="380704"/>
    <lineage>
        <taxon>Eukaryota</taxon>
        <taxon>Fungi</taxon>
        <taxon>Dikarya</taxon>
        <taxon>Ascomycota</taxon>
        <taxon>Pezizomycotina</taxon>
        <taxon>Eurotiomycetes</taxon>
        <taxon>Eurotiomycetidae</taxon>
        <taxon>Eurotiales</taxon>
        <taxon>Aspergillaceae</taxon>
        <taxon>Aspergillus</taxon>
        <taxon>Aspergillus subgen. Circumdati</taxon>
    </lineage>
</organism>
<comment type="similarity">
    <text evidence="2 9">Belongs to the Mediator complex subunit 16 family.</text>
</comment>
<keyword evidence="4 9" id="KW-0805">Transcription regulation</keyword>
<dbReference type="EMBL" id="ACJE01000021">
    <property type="protein sequence ID" value="EHA17904.1"/>
    <property type="molecule type" value="Genomic_DNA"/>
</dbReference>
<dbReference type="PANTHER" id="PTHR13224">
    <property type="entry name" value="THYROID HORMONE RECEPTOR-ASSOCIATED PROTEIN-RELATED"/>
    <property type="match status" value="1"/>
</dbReference>
<evidence type="ECO:0000313" key="12">
    <source>
        <dbReference type="EMBL" id="EHA17904.1"/>
    </source>
</evidence>
<dbReference type="AlphaFoldDB" id="G3YGA5"/>
<keyword evidence="6 9" id="KW-0804">Transcription</keyword>
<comment type="subunit">
    <text evidence="9">Component of the Mediator complex.</text>
</comment>
<accession>G3YGA5</accession>
<evidence type="ECO:0000256" key="9">
    <source>
        <dbReference type="RuleBase" id="RU364149"/>
    </source>
</evidence>
<feature type="non-terminal residue" evidence="12">
    <location>
        <position position="784"/>
    </location>
</feature>
<name>G3YGA5_ASPNA</name>
<evidence type="ECO:0000256" key="2">
    <source>
        <dbReference type="ARBA" id="ARBA00006543"/>
    </source>
</evidence>
<evidence type="ECO:0000256" key="8">
    <source>
        <dbReference type="ARBA" id="ARBA00032015"/>
    </source>
</evidence>
<reference evidence="12 13" key="1">
    <citation type="journal article" date="2011" name="Genome Res.">
        <title>Comparative genomics of citric-acid-producing Aspergillus niger ATCC 1015 versus enzyme-producing CBS 513.88.</title>
        <authorList>
            <person name="Andersen M.R."/>
            <person name="Salazar M.P."/>
            <person name="Schaap P.J."/>
            <person name="van de Vondervoort P.J."/>
            <person name="Culley D."/>
            <person name="Thykaer J."/>
            <person name="Frisvad J.C."/>
            <person name="Nielsen K.F."/>
            <person name="Albang R."/>
            <person name="Albermann K."/>
            <person name="Berka R.M."/>
            <person name="Braus G.H."/>
            <person name="Braus-Stromeyer S.A."/>
            <person name="Corrochano L.M."/>
            <person name="Dai Z."/>
            <person name="van Dijck P.W."/>
            <person name="Hofmann G."/>
            <person name="Lasure L.L."/>
            <person name="Magnuson J.K."/>
            <person name="Menke H."/>
            <person name="Meijer M."/>
            <person name="Meijer S.L."/>
            <person name="Nielsen J.B."/>
            <person name="Nielsen M.L."/>
            <person name="van Ooyen A.J."/>
            <person name="Pel H.J."/>
            <person name="Poulsen L."/>
            <person name="Samson R.A."/>
            <person name="Stam H."/>
            <person name="Tsang A."/>
            <person name="van den Brink J.M."/>
            <person name="Atkins A."/>
            <person name="Aerts A."/>
            <person name="Shapiro H."/>
            <person name="Pangilinan J."/>
            <person name="Salamov A."/>
            <person name="Lou Y."/>
            <person name="Lindquist E."/>
            <person name="Lucas S."/>
            <person name="Grimwood J."/>
            <person name="Grigoriev I.V."/>
            <person name="Kubicek C.P."/>
            <person name="Martinez D."/>
            <person name="van Peij N.N."/>
            <person name="Roubos J.A."/>
            <person name="Nielsen J."/>
            <person name="Baker S.E."/>
        </authorList>
    </citation>
    <scope>NUCLEOTIDE SEQUENCE [LARGE SCALE GENOMIC DNA]</scope>
    <source>
        <strain evidence="13">ATCC 1015 / CBS 113.46 / FGSC A1144 / LSHB Ac4 / NCTC 3858a / NRRL 328 / USDA 3528.7</strain>
    </source>
</reference>
<comment type="caution">
    <text evidence="12">The sequence shown here is derived from an EMBL/GenBank/DDBJ whole genome shotgun (WGS) entry which is preliminary data.</text>
</comment>
<feature type="domain" description="Mediator complex subunit 16 C-terminal" evidence="11">
    <location>
        <begin position="729"/>
        <end position="776"/>
    </location>
</feature>
<dbReference type="GO" id="GO:0016592">
    <property type="term" value="C:mediator complex"/>
    <property type="evidence" value="ECO:0007669"/>
    <property type="project" value="InterPro"/>
</dbReference>
<dbReference type="PANTHER" id="PTHR13224:SF6">
    <property type="entry name" value="MEDIATOR OF RNA POLYMERASE II TRANSCRIPTION SUBUNIT 16"/>
    <property type="match status" value="1"/>
</dbReference>
<protein>
    <recommendedName>
        <fullName evidence="3 9">Mediator of RNA polymerase II transcription subunit 16</fullName>
    </recommendedName>
    <alternativeName>
        <fullName evidence="8 9">Mediator complex subunit 16</fullName>
    </alternativeName>
</protein>
<keyword evidence="5 9" id="KW-0010">Activator</keyword>
<sequence length="784" mass="86724">MPLMMDDSINVDDLFGEPTSLELGLPPSASPARGLAQRLDEMRLLGCCQKIAWSKLGCIAYISQDSLRVKVRHLQCRPSDGKWVLSDETPLMPITEAHGGHALTHLSWNEAGSDLAVVDVTGRVSVYHIPFALNSVNGLRQPAFSPDDGSQIVGMMWLNTQRSLLYQNPDGRWDDISVDLKSTSYSDRLLSHAALVATQNGILVATYSVCQKIRFYRVQINWNPPQWDPAQQPKQTPPQFPVPSFRFTHSKVETSCTVPGMHRNDGEEPDMMHQSISNPLYTLSRLDIILPASDNAAGTTANPWIVAVFSTPPQATPDHPGPQGPASVIVRWQLDTAAFTLHPKFDEMAAKRNSTQIKPRPVLRRLEDIYSDRYVISVDQIEYGNVVAITYDDSSVSFYDPKTMALFNGVDDANTVTGLAQAGFHYAPDASGQGQHVSFSPSACAAVMLDSDGQTHLRVMEHSYGAENGLYDENKFSAAIASLTLAFCRGCGSEVNTDDILLILIQQLSQDAQITFINEVYRALPINCNFTVEQEKLMNHPYIPKCLSIQAALGFADKYKPRSFASSVSWSILQLRHAAILYPFFFQYNKGIQAEPHDPGYVSADQEAFSQKLKTTNSLALIILLSSMSRAFLRFICRGLRGIHAGYTNASLGGDSRLQYAEICQALDATPARIDVYEKFLSAVDSAVRHAYHGAGFGDTERPGPEKELLVNARIPPVLVAAVSTILRQTVPGLKSEVDRMAIYMHDYSWLGFGSDLRSELYRRTREVDIIKKTPIRMTIAQGS</sequence>
<dbReference type="InterPro" id="IPR048338">
    <property type="entry name" value="Mediator_Med16"/>
</dbReference>
<dbReference type="OrthoDB" id="4139168at2759"/>
<dbReference type="Proteomes" id="UP000009038">
    <property type="component" value="Unassembled WGS sequence"/>
</dbReference>
<comment type="subcellular location">
    <subcellularLocation>
        <location evidence="1 9">Nucleus</location>
    </subcellularLocation>
</comment>